<accession>A0A1X2GX47</accession>
<sequence>MTQDWQPMEWRNGRRLVRFRHDLVHNKLLCTFYNVLPHPLAEDHSSTVVSCIYWVERDDYFITSVDCIHLLESLLETRFTVDEKNRVRRNLEGFHPITVSKSRPDTSDFFKLVMSFPIPKPRNIEKDVKVFPWKSLPYVLKKITTKYSAIDSAASSSALLNPTLLHPITPAIAFPHLPSSRPPSEQ</sequence>
<dbReference type="EMBL" id="MCGT01000002">
    <property type="protein sequence ID" value="ORX62188.1"/>
    <property type="molecule type" value="Genomic_DNA"/>
</dbReference>
<keyword evidence="3" id="KW-1185">Reference proteome</keyword>
<organism evidence="2 3">
    <name type="scientific">Hesseltinella vesiculosa</name>
    <dbReference type="NCBI Taxonomy" id="101127"/>
    <lineage>
        <taxon>Eukaryota</taxon>
        <taxon>Fungi</taxon>
        <taxon>Fungi incertae sedis</taxon>
        <taxon>Mucoromycota</taxon>
        <taxon>Mucoromycotina</taxon>
        <taxon>Mucoromycetes</taxon>
        <taxon>Mucorales</taxon>
        <taxon>Cunninghamellaceae</taxon>
        <taxon>Hesseltinella</taxon>
    </lineage>
</organism>
<dbReference type="AlphaFoldDB" id="A0A1X2GX47"/>
<gene>
    <name evidence="2" type="ORF">DM01DRAFT_1315581</name>
</gene>
<dbReference type="GO" id="GO:0005634">
    <property type="term" value="C:nucleus"/>
    <property type="evidence" value="ECO:0007669"/>
    <property type="project" value="TreeGrafter"/>
</dbReference>
<dbReference type="Pfam" id="PF23305">
    <property type="entry name" value="DUF7082"/>
    <property type="match status" value="1"/>
</dbReference>
<proteinExistence type="predicted"/>
<dbReference type="PANTHER" id="PTHR39463:SF1">
    <property type="entry name" value="MEDUSA"/>
    <property type="match status" value="1"/>
</dbReference>
<feature type="domain" description="DUF7082" evidence="1">
    <location>
        <begin position="1"/>
        <end position="143"/>
    </location>
</feature>
<reference evidence="2 3" key="1">
    <citation type="submission" date="2016-07" db="EMBL/GenBank/DDBJ databases">
        <title>Pervasive Adenine N6-methylation of Active Genes in Fungi.</title>
        <authorList>
            <consortium name="DOE Joint Genome Institute"/>
            <person name="Mondo S.J."/>
            <person name="Dannebaum R.O."/>
            <person name="Kuo R.C."/>
            <person name="Labutti K."/>
            <person name="Haridas S."/>
            <person name="Kuo A."/>
            <person name="Salamov A."/>
            <person name="Ahrendt S.R."/>
            <person name="Lipzen A."/>
            <person name="Sullivan W."/>
            <person name="Andreopoulos W.B."/>
            <person name="Clum A."/>
            <person name="Lindquist E."/>
            <person name="Daum C."/>
            <person name="Ramamoorthy G.K."/>
            <person name="Gryganskyi A."/>
            <person name="Culley D."/>
            <person name="Magnuson J.K."/>
            <person name="James T.Y."/>
            <person name="O'Malley M.A."/>
            <person name="Stajich J.E."/>
            <person name="Spatafora J.W."/>
            <person name="Visel A."/>
            <person name="Grigoriev I.V."/>
        </authorList>
    </citation>
    <scope>NUCLEOTIDE SEQUENCE [LARGE SCALE GENOMIC DNA]</scope>
    <source>
        <strain evidence="2 3">NRRL 3301</strain>
    </source>
</reference>
<evidence type="ECO:0000259" key="1">
    <source>
        <dbReference type="Pfam" id="PF23305"/>
    </source>
</evidence>
<dbReference type="InterPro" id="IPR055509">
    <property type="entry name" value="DUF7082"/>
</dbReference>
<protein>
    <recommendedName>
        <fullName evidence="1">DUF7082 domain-containing protein</fullName>
    </recommendedName>
</protein>
<dbReference type="Proteomes" id="UP000242146">
    <property type="component" value="Unassembled WGS sequence"/>
</dbReference>
<dbReference type="OrthoDB" id="1751210at2759"/>
<dbReference type="STRING" id="101127.A0A1X2GX47"/>
<comment type="caution">
    <text evidence="2">The sequence shown here is derived from an EMBL/GenBank/DDBJ whole genome shotgun (WGS) entry which is preliminary data.</text>
</comment>
<dbReference type="PANTHER" id="PTHR39463">
    <property type="entry name" value="MEDUSA"/>
    <property type="match status" value="1"/>
</dbReference>
<evidence type="ECO:0000313" key="3">
    <source>
        <dbReference type="Proteomes" id="UP000242146"/>
    </source>
</evidence>
<name>A0A1X2GX47_9FUNG</name>
<evidence type="ECO:0000313" key="2">
    <source>
        <dbReference type="EMBL" id="ORX62188.1"/>
    </source>
</evidence>